<organism evidence="3 4">
    <name type="scientific">Kaistella flava</name>
    <name type="common">ex Peng et al. 2021</name>
    <dbReference type="NCBI Taxonomy" id="2038776"/>
    <lineage>
        <taxon>Bacteria</taxon>
        <taxon>Pseudomonadati</taxon>
        <taxon>Bacteroidota</taxon>
        <taxon>Flavobacteriia</taxon>
        <taxon>Flavobacteriales</taxon>
        <taxon>Weeksellaceae</taxon>
        <taxon>Chryseobacterium group</taxon>
        <taxon>Kaistella</taxon>
    </lineage>
</organism>
<dbReference type="SUPFAM" id="SSF51126">
    <property type="entry name" value="Pectin lyase-like"/>
    <property type="match status" value="1"/>
</dbReference>
<dbReference type="AlphaFoldDB" id="A0A7M2Y9B1"/>
<evidence type="ECO:0000259" key="2">
    <source>
        <dbReference type="Pfam" id="PF18962"/>
    </source>
</evidence>
<dbReference type="InterPro" id="IPR012334">
    <property type="entry name" value="Pectin_lyas_fold"/>
</dbReference>
<gene>
    <name evidence="3" type="ORF">Q73A0000_08585</name>
</gene>
<reference evidence="3 4" key="1">
    <citation type="submission" date="2019-05" db="EMBL/GenBank/DDBJ databases">
        <title>Chryseobacterium sp. isolated from King George Island, maritime Antarctica.</title>
        <authorList>
            <person name="Peng X."/>
        </authorList>
    </citation>
    <scope>NUCLEOTIDE SEQUENCE [LARGE SCALE GENOMIC DNA]</scope>
    <source>
        <strain evidence="3 4">7-3A</strain>
    </source>
</reference>
<dbReference type="EMBL" id="CP040442">
    <property type="protein sequence ID" value="QOW10419.1"/>
    <property type="molecule type" value="Genomic_DNA"/>
</dbReference>
<dbReference type="NCBIfam" id="TIGR04183">
    <property type="entry name" value="Por_Secre_tail"/>
    <property type="match status" value="1"/>
</dbReference>
<sequence>MFTFIGIVNIDTNTKTGGLTNHFRAERVVITNNTFVNNVNGIEIGFSNNGNYNKPLLNVTITNNIITSSMNSLVTIMDGKDQGSAITWSNNIMYPTGSATTLAGGTITTSFSTSQAVNENPFLAVDASTSTANNNNWKATVATPSYNNATYANVTQISPIITDIDGQIRPSPNRNPGADQYDIINPVLNPPMTESTVGPFAYETSLSVKNNEFNNLILIYPIPSKNNLTIKSTSSSIAKIVIYAMDGRKVLEKNTKITSSFNLDTSSLMNGNYILTVFDNSLKSVMSKHIIIAH</sequence>
<name>A0A7M2Y9B1_9FLAO</name>
<dbReference type="Pfam" id="PF18962">
    <property type="entry name" value="Por_Secre_tail"/>
    <property type="match status" value="1"/>
</dbReference>
<feature type="domain" description="Secretion system C-terminal sorting" evidence="2">
    <location>
        <begin position="219"/>
        <end position="291"/>
    </location>
</feature>
<dbReference type="Gene3D" id="2.160.20.10">
    <property type="entry name" value="Single-stranded right-handed beta-helix, Pectin lyase-like"/>
    <property type="match status" value="1"/>
</dbReference>
<keyword evidence="1" id="KW-0732">Signal</keyword>
<proteinExistence type="predicted"/>
<dbReference type="InterPro" id="IPR026444">
    <property type="entry name" value="Secre_tail"/>
</dbReference>
<dbReference type="Proteomes" id="UP000594195">
    <property type="component" value="Chromosome"/>
</dbReference>
<dbReference type="RefSeq" id="WP_193810585.1">
    <property type="nucleotide sequence ID" value="NZ_CP040442.1"/>
</dbReference>
<evidence type="ECO:0000313" key="3">
    <source>
        <dbReference type="EMBL" id="QOW10419.1"/>
    </source>
</evidence>
<dbReference type="KEGG" id="kfa:Q73A0000_08585"/>
<keyword evidence="4" id="KW-1185">Reference proteome</keyword>
<protein>
    <submittedName>
        <fullName evidence="3">T9SS type A sorting domain-containing protein</fullName>
    </submittedName>
</protein>
<accession>A0A7M2Y9B1</accession>
<evidence type="ECO:0000256" key="1">
    <source>
        <dbReference type="ARBA" id="ARBA00022729"/>
    </source>
</evidence>
<dbReference type="InterPro" id="IPR011050">
    <property type="entry name" value="Pectin_lyase_fold/virulence"/>
</dbReference>
<evidence type="ECO:0000313" key="4">
    <source>
        <dbReference type="Proteomes" id="UP000594195"/>
    </source>
</evidence>